<dbReference type="AlphaFoldDB" id="W7TKY3"/>
<reference evidence="1 2" key="1">
    <citation type="journal article" date="2014" name="Mol. Plant">
        <title>Chromosome Scale Genome Assembly and Transcriptome Profiling of Nannochloropsis gaditana in Nitrogen Depletion.</title>
        <authorList>
            <person name="Corteggiani Carpinelli E."/>
            <person name="Telatin A."/>
            <person name="Vitulo N."/>
            <person name="Forcato C."/>
            <person name="D'Angelo M."/>
            <person name="Schiavon R."/>
            <person name="Vezzi A."/>
            <person name="Giacometti G.M."/>
            <person name="Morosinotto T."/>
            <person name="Valle G."/>
        </authorList>
    </citation>
    <scope>NUCLEOTIDE SEQUENCE [LARGE SCALE GENOMIC DNA]</scope>
    <source>
        <strain evidence="1 2">B-31</strain>
    </source>
</reference>
<evidence type="ECO:0000313" key="1">
    <source>
        <dbReference type="EMBL" id="EWM21061.1"/>
    </source>
</evidence>
<evidence type="ECO:0000313" key="2">
    <source>
        <dbReference type="Proteomes" id="UP000019335"/>
    </source>
</evidence>
<organism evidence="1 2">
    <name type="scientific">Nannochloropsis gaditana</name>
    <dbReference type="NCBI Taxonomy" id="72520"/>
    <lineage>
        <taxon>Eukaryota</taxon>
        <taxon>Sar</taxon>
        <taxon>Stramenopiles</taxon>
        <taxon>Ochrophyta</taxon>
        <taxon>Eustigmatophyceae</taxon>
        <taxon>Eustigmatales</taxon>
        <taxon>Monodopsidaceae</taxon>
        <taxon>Nannochloropsis</taxon>
    </lineage>
</organism>
<protein>
    <submittedName>
        <fullName evidence="1">Uncharacterized protein</fullName>
    </submittedName>
</protein>
<accession>W7TKY3</accession>
<dbReference type="Proteomes" id="UP000019335">
    <property type="component" value="Unassembled WGS sequence"/>
</dbReference>
<name>W7TKY3_9STRA</name>
<dbReference type="EMBL" id="AZIL01002672">
    <property type="protein sequence ID" value="EWM21061.1"/>
    <property type="molecule type" value="Genomic_DNA"/>
</dbReference>
<proteinExistence type="predicted"/>
<dbReference type="OrthoDB" id="10421453at2759"/>
<gene>
    <name evidence="1" type="ORF">Naga_100654g2</name>
</gene>
<sequence>MLASAADYSQHHAEDRLTKHLLELDRQQAAREQAPGYSVYLTHLSPFSFSEKNIVHVGLPQKWKGGGEGRWGRLVTFPHDNLPRLGQEAAERKEERIKELETKKEGKQQQWGCKGGGWSWRELGIEPCE</sequence>
<keyword evidence="2" id="KW-1185">Reference proteome</keyword>
<comment type="caution">
    <text evidence="1">The sequence shown here is derived from an EMBL/GenBank/DDBJ whole genome shotgun (WGS) entry which is preliminary data.</text>
</comment>